<proteinExistence type="inferred from homology"/>
<evidence type="ECO:0000256" key="9">
    <source>
        <dbReference type="ARBA" id="ARBA00023284"/>
    </source>
</evidence>
<evidence type="ECO:0000256" key="8">
    <source>
        <dbReference type="ARBA" id="ARBA00023157"/>
    </source>
</evidence>
<comment type="caution">
    <text evidence="12">The sequence shown here is derived from an EMBL/GenBank/DDBJ whole genome shotgun (WGS) entry which is preliminary data.</text>
</comment>
<dbReference type="Gene3D" id="1.20.1440.130">
    <property type="entry name" value="VKOR domain"/>
    <property type="match status" value="1"/>
</dbReference>
<evidence type="ECO:0000256" key="4">
    <source>
        <dbReference type="ARBA" id="ARBA00022719"/>
    </source>
</evidence>
<feature type="transmembrane region" description="Helical" evidence="10">
    <location>
        <begin position="272"/>
        <end position="294"/>
    </location>
</feature>
<dbReference type="GO" id="GO:0016020">
    <property type="term" value="C:membrane"/>
    <property type="evidence" value="ECO:0007669"/>
    <property type="project" value="UniProtKB-SubCell"/>
</dbReference>
<keyword evidence="9" id="KW-0676">Redox-active center</keyword>
<keyword evidence="4" id="KW-0874">Quinone</keyword>
<name>A0A2N3IDV1_9BACT</name>
<feature type="transmembrane region" description="Helical" evidence="10">
    <location>
        <begin position="161"/>
        <end position="178"/>
    </location>
</feature>
<evidence type="ECO:0000259" key="11">
    <source>
        <dbReference type="SMART" id="SM00756"/>
    </source>
</evidence>
<dbReference type="SUPFAM" id="SSF52833">
    <property type="entry name" value="Thioredoxin-like"/>
    <property type="match status" value="1"/>
</dbReference>
<dbReference type="GO" id="GO:0016491">
    <property type="term" value="F:oxidoreductase activity"/>
    <property type="evidence" value="ECO:0007669"/>
    <property type="project" value="UniProtKB-KW"/>
</dbReference>
<dbReference type="GO" id="GO:0048038">
    <property type="term" value="F:quinone binding"/>
    <property type="evidence" value="ECO:0007669"/>
    <property type="project" value="UniProtKB-KW"/>
</dbReference>
<dbReference type="AlphaFoldDB" id="A0A2N3IDV1"/>
<evidence type="ECO:0000256" key="2">
    <source>
        <dbReference type="ARBA" id="ARBA00006214"/>
    </source>
</evidence>
<reference evidence="12 13" key="1">
    <citation type="journal article" date="2017" name="Front. Microbiol.">
        <title>Labilibaculum manganireducens gen. nov., sp. nov. and Labilibaculum filiforme sp. nov., Novel Bacteroidetes Isolated from Subsurface Sediments of the Baltic Sea.</title>
        <authorList>
            <person name="Vandieken V."/>
            <person name="Marshall I.P."/>
            <person name="Niemann H."/>
            <person name="Engelen B."/>
            <person name="Cypionka H."/>
        </authorList>
    </citation>
    <scope>NUCLEOTIDE SEQUENCE [LARGE SCALE GENOMIC DNA]</scope>
    <source>
        <strain evidence="12 13">59.10-2M</strain>
    </source>
</reference>
<dbReference type="Gene3D" id="3.40.30.10">
    <property type="entry name" value="Glutaredoxin"/>
    <property type="match status" value="1"/>
</dbReference>
<keyword evidence="5 10" id="KW-1133">Transmembrane helix</keyword>
<dbReference type="SMART" id="SM00756">
    <property type="entry name" value="VKc"/>
    <property type="match status" value="1"/>
</dbReference>
<evidence type="ECO:0000313" key="13">
    <source>
        <dbReference type="Proteomes" id="UP000233618"/>
    </source>
</evidence>
<dbReference type="InterPro" id="IPR036249">
    <property type="entry name" value="Thioredoxin-like_sf"/>
</dbReference>
<keyword evidence="6" id="KW-0560">Oxidoreductase</keyword>
<feature type="transmembrane region" description="Helical" evidence="10">
    <location>
        <begin position="244"/>
        <end position="263"/>
    </location>
</feature>
<feature type="transmembrane region" description="Helical" evidence="10">
    <location>
        <begin position="306"/>
        <end position="324"/>
    </location>
</feature>
<dbReference type="CDD" id="cd12921">
    <property type="entry name" value="VKOR_4"/>
    <property type="match status" value="1"/>
</dbReference>
<evidence type="ECO:0000256" key="6">
    <source>
        <dbReference type="ARBA" id="ARBA00023002"/>
    </source>
</evidence>
<comment type="subcellular location">
    <subcellularLocation>
        <location evidence="1">Membrane</location>
        <topology evidence="1">Multi-pass membrane protein</topology>
    </subcellularLocation>
</comment>
<keyword evidence="3 10" id="KW-0812">Transmembrane</keyword>
<dbReference type="Pfam" id="PF07884">
    <property type="entry name" value="VKOR"/>
    <property type="match status" value="1"/>
</dbReference>
<keyword evidence="7 10" id="KW-0472">Membrane</keyword>
<evidence type="ECO:0000256" key="7">
    <source>
        <dbReference type="ARBA" id="ARBA00023136"/>
    </source>
</evidence>
<evidence type="ECO:0000256" key="3">
    <source>
        <dbReference type="ARBA" id="ARBA00022692"/>
    </source>
</evidence>
<evidence type="ECO:0000256" key="5">
    <source>
        <dbReference type="ARBA" id="ARBA00022989"/>
    </source>
</evidence>
<keyword evidence="13" id="KW-1185">Reference proteome</keyword>
<keyword evidence="8" id="KW-1015">Disulfide bond</keyword>
<dbReference type="EMBL" id="MVDE01000004">
    <property type="protein sequence ID" value="PKQ68491.1"/>
    <property type="molecule type" value="Genomic_DNA"/>
</dbReference>
<dbReference type="InterPro" id="IPR038354">
    <property type="entry name" value="VKOR_sf"/>
</dbReference>
<gene>
    <name evidence="12" type="ORF">BZG01_04575</name>
</gene>
<evidence type="ECO:0000313" key="12">
    <source>
        <dbReference type="EMBL" id="PKQ68491.1"/>
    </source>
</evidence>
<organism evidence="12 13">
    <name type="scientific">Labilibaculum manganireducens</name>
    <dbReference type="NCBI Taxonomy" id="1940525"/>
    <lineage>
        <taxon>Bacteria</taxon>
        <taxon>Pseudomonadati</taxon>
        <taxon>Bacteroidota</taxon>
        <taxon>Bacteroidia</taxon>
        <taxon>Marinilabiliales</taxon>
        <taxon>Marinifilaceae</taxon>
        <taxon>Labilibaculum</taxon>
    </lineage>
</organism>
<feature type="transmembrane region" description="Helical" evidence="10">
    <location>
        <begin position="138"/>
        <end position="155"/>
    </location>
</feature>
<dbReference type="InterPro" id="IPR012932">
    <property type="entry name" value="VKOR"/>
</dbReference>
<dbReference type="Proteomes" id="UP000233618">
    <property type="component" value="Unassembled WGS sequence"/>
</dbReference>
<sequence length="532" mass="60575">MDENLFFLLKELLTKNSIKVNNEELKLQLFGHPSYPSLHSLTGVLDHFNIPNLAIEIPKTEENIALLPDYFIAHIENNRGDNFALISKKADAIQITREGKKSELVSIDSFIDLWTGIVLVIETDENIKTDISSIFSKGLLVSIPVVLIICFLFLSQNPFESFHFVFSMIGLMICIFILQHEIGTSSQVLNKICTGVSDKVSCDDVMQSKGSNLFGFVKLSDLGIIYFLTSVLSSLLFVISKNNFTPLFLASLMALPFTIYSIYYQFQIVKKWCLLCLGVILVLWIQSALAIANINSISEIISEPNSYLLFAFAAYLTTALWLFIAPKIRLKPEYFKLKVQFNKFKRNFEIFNNLLSRSQAINTTITNCNEIVFGAKNSELEIVIITNPLCGFCKNAHKLIHIVLDQETEVKIIVRFNVSQNTKAIDNKIAAKLVEICHLNGEEICLTAMNEAYSSRDAATWLNKWGESENEYYSQILMEEKNWCTNNNIPFTPEILLNGKSYPKEYDFEELQYFLEDINEFEVSTQTELITD</sequence>
<accession>A0A2N3IDV1</accession>
<feature type="domain" description="Vitamin K epoxide reductase" evidence="11">
    <location>
        <begin position="156"/>
        <end position="294"/>
    </location>
</feature>
<comment type="similarity">
    <text evidence="2">Belongs to the VKOR family.</text>
</comment>
<protein>
    <recommendedName>
        <fullName evidence="11">Vitamin K epoxide reductase domain-containing protein</fullName>
    </recommendedName>
</protein>
<dbReference type="RefSeq" id="WP_101308654.1">
    <property type="nucleotide sequence ID" value="NZ_MVDE01000004.1"/>
</dbReference>
<evidence type="ECO:0000256" key="1">
    <source>
        <dbReference type="ARBA" id="ARBA00004141"/>
    </source>
</evidence>
<evidence type="ECO:0000256" key="10">
    <source>
        <dbReference type="SAM" id="Phobius"/>
    </source>
</evidence>
<feature type="transmembrane region" description="Helical" evidence="10">
    <location>
        <begin position="216"/>
        <end position="238"/>
    </location>
</feature>